<dbReference type="VEuPathDB" id="CryptoDB:CmeUKMEL1_04750"/>
<evidence type="ECO:0000256" key="3">
    <source>
        <dbReference type="ARBA" id="ARBA00022741"/>
    </source>
</evidence>
<keyword evidence="13" id="KW-1185">Reference proteome</keyword>
<keyword evidence="4" id="KW-0378">Hydrolase</keyword>
<evidence type="ECO:0000259" key="10">
    <source>
        <dbReference type="PROSITE" id="PS51192"/>
    </source>
</evidence>
<dbReference type="InterPro" id="IPR014001">
    <property type="entry name" value="Helicase_ATP-bd"/>
</dbReference>
<dbReference type="OrthoDB" id="10253254at2759"/>
<dbReference type="InterPro" id="IPR007502">
    <property type="entry name" value="Helicase-assoc_dom"/>
</dbReference>
<evidence type="ECO:0000256" key="6">
    <source>
        <dbReference type="ARBA" id="ARBA00022840"/>
    </source>
</evidence>
<dbReference type="Gene3D" id="1.20.120.1080">
    <property type="match status" value="1"/>
</dbReference>
<dbReference type="EMBL" id="JIBK01000008">
    <property type="protein sequence ID" value="POM82909.1"/>
    <property type="molecule type" value="Genomic_DNA"/>
</dbReference>
<dbReference type="AlphaFoldDB" id="A0A2P4YYM7"/>
<keyword evidence="7" id="KW-0508">mRNA splicing</keyword>
<feature type="coiled-coil region" evidence="9">
    <location>
        <begin position="69"/>
        <end position="96"/>
    </location>
</feature>
<evidence type="ECO:0000256" key="2">
    <source>
        <dbReference type="ARBA" id="ARBA00022664"/>
    </source>
</evidence>
<evidence type="ECO:0000256" key="5">
    <source>
        <dbReference type="ARBA" id="ARBA00022806"/>
    </source>
</evidence>
<proteinExistence type="predicted"/>
<dbReference type="FunFam" id="3.40.50.300:FF:000007">
    <property type="entry name" value="Pre-mRNA-splicing factor ATP-dependent RNA helicase"/>
    <property type="match status" value="1"/>
</dbReference>
<dbReference type="PROSITE" id="PS51192">
    <property type="entry name" value="HELICASE_ATP_BIND_1"/>
    <property type="match status" value="1"/>
</dbReference>
<dbReference type="InterPro" id="IPR048333">
    <property type="entry name" value="HA2_WH"/>
</dbReference>
<dbReference type="GO" id="GO:0000390">
    <property type="term" value="P:spliceosomal complex disassembly"/>
    <property type="evidence" value="ECO:0007669"/>
    <property type="project" value="TreeGrafter"/>
</dbReference>
<dbReference type="SUPFAM" id="SSF52540">
    <property type="entry name" value="P-loop containing nucleoside triphosphate hydrolases"/>
    <property type="match status" value="1"/>
</dbReference>
<dbReference type="Gene3D" id="3.40.50.300">
    <property type="entry name" value="P-loop containing nucleotide triphosphate hydrolases"/>
    <property type="match status" value="2"/>
</dbReference>
<evidence type="ECO:0000256" key="4">
    <source>
        <dbReference type="ARBA" id="ARBA00022801"/>
    </source>
</evidence>
<evidence type="ECO:0000256" key="9">
    <source>
        <dbReference type="SAM" id="Coils"/>
    </source>
</evidence>
<feature type="domain" description="Helicase ATP-binding" evidence="10">
    <location>
        <begin position="485"/>
        <end position="649"/>
    </location>
</feature>
<dbReference type="GO" id="GO:0003724">
    <property type="term" value="F:RNA helicase activity"/>
    <property type="evidence" value="ECO:0007669"/>
    <property type="project" value="UniProtKB-EC"/>
</dbReference>
<dbReference type="Pfam" id="PF00271">
    <property type="entry name" value="Helicase_C"/>
    <property type="match status" value="1"/>
</dbReference>
<evidence type="ECO:0000256" key="7">
    <source>
        <dbReference type="ARBA" id="ARBA00023187"/>
    </source>
</evidence>
<dbReference type="GO" id="GO:0016787">
    <property type="term" value="F:hydrolase activity"/>
    <property type="evidence" value="ECO:0007669"/>
    <property type="project" value="UniProtKB-KW"/>
</dbReference>
<keyword evidence="2" id="KW-0507">mRNA processing</keyword>
<protein>
    <recommendedName>
        <fullName evidence="1">RNA helicase</fullName>
        <ecNumber evidence="1">3.6.4.13</ecNumber>
    </recommendedName>
</protein>
<dbReference type="InterPro" id="IPR001650">
    <property type="entry name" value="Helicase_C-like"/>
</dbReference>
<keyword evidence="6" id="KW-0067">ATP-binding</keyword>
<dbReference type="SMART" id="SM00487">
    <property type="entry name" value="DEXDc"/>
    <property type="match status" value="1"/>
</dbReference>
<dbReference type="GO" id="GO:0071013">
    <property type="term" value="C:catalytic step 2 spliceosome"/>
    <property type="evidence" value="ECO:0007669"/>
    <property type="project" value="TreeGrafter"/>
</dbReference>
<dbReference type="PANTHER" id="PTHR18934:SF85">
    <property type="entry name" value="ATP-DEPENDENT RNA HELICASE DHX8"/>
    <property type="match status" value="1"/>
</dbReference>
<comment type="catalytic activity">
    <reaction evidence="8">
        <text>ATP + H2O = ADP + phosphate + H(+)</text>
        <dbReference type="Rhea" id="RHEA:13065"/>
        <dbReference type="ChEBI" id="CHEBI:15377"/>
        <dbReference type="ChEBI" id="CHEBI:15378"/>
        <dbReference type="ChEBI" id="CHEBI:30616"/>
        <dbReference type="ChEBI" id="CHEBI:43474"/>
        <dbReference type="ChEBI" id="CHEBI:456216"/>
        <dbReference type="EC" id="3.6.4.13"/>
    </reaction>
</comment>
<evidence type="ECO:0000256" key="1">
    <source>
        <dbReference type="ARBA" id="ARBA00012552"/>
    </source>
</evidence>
<accession>A0A2P4YYM7</accession>
<dbReference type="FunFam" id="3.40.50.300:FF:000191">
    <property type="entry name" value="Pre-mRNA-splicing factor ATP-dependent RNA helicase"/>
    <property type="match status" value="1"/>
</dbReference>
<gene>
    <name evidence="12" type="ORF">CmeUKMEL1_04750</name>
</gene>
<dbReference type="InterPro" id="IPR002464">
    <property type="entry name" value="DNA/RNA_helicase_DEAH_CS"/>
</dbReference>
<dbReference type="PROSITE" id="PS51194">
    <property type="entry name" value="HELICASE_CTER"/>
    <property type="match status" value="1"/>
</dbReference>
<dbReference type="PANTHER" id="PTHR18934">
    <property type="entry name" value="ATP-DEPENDENT RNA HELICASE"/>
    <property type="match status" value="1"/>
</dbReference>
<comment type="caution">
    <text evidence="12">The sequence shown here is derived from an EMBL/GenBank/DDBJ whole genome shotgun (WGS) entry which is preliminary data.</text>
</comment>
<feature type="domain" description="Helicase C-terminal" evidence="11">
    <location>
        <begin position="667"/>
        <end position="848"/>
    </location>
</feature>
<keyword evidence="9" id="KW-0175">Coiled coil</keyword>
<dbReference type="GO" id="GO:0005524">
    <property type="term" value="F:ATP binding"/>
    <property type="evidence" value="ECO:0007669"/>
    <property type="project" value="UniProtKB-KW"/>
</dbReference>
<dbReference type="Proteomes" id="UP000236928">
    <property type="component" value="Unassembled WGS sequence"/>
</dbReference>
<dbReference type="EC" id="3.6.4.13" evidence="1"/>
<evidence type="ECO:0000313" key="12">
    <source>
        <dbReference type="EMBL" id="POM82909.1"/>
    </source>
</evidence>
<reference evidence="12 13" key="1">
    <citation type="submission" date="2014-04" db="EMBL/GenBank/DDBJ databases">
        <title>Comparative Genomics of Cryptosporidium Species.</title>
        <authorList>
            <person name="Silva J.C."/>
            <person name="Su Q."/>
            <person name="Chalmers R."/>
            <person name="Chibucos M.C."/>
            <person name="Elwin K."/>
            <person name="Godinez A."/>
            <person name="Guo F."/>
            <person name="Huynh K."/>
            <person name="Orvis J."/>
            <person name="Ott S."/>
            <person name="Sadzewicz L."/>
            <person name="Sengamalay N."/>
            <person name="Shetty A."/>
            <person name="Sun M."/>
            <person name="Tallon L."/>
            <person name="Xiao L."/>
            <person name="Zhang H."/>
            <person name="Fraser C.M."/>
            <person name="Zhu G."/>
            <person name="Kissinger J."/>
            <person name="Widmer G."/>
        </authorList>
    </citation>
    <scope>NUCLEOTIDE SEQUENCE [LARGE SCALE GENOMIC DNA]</scope>
    <source>
        <strain evidence="12 13">UKMEL1</strain>
    </source>
</reference>
<dbReference type="FunFam" id="1.20.120.1080:FF:000001">
    <property type="entry name" value="Pre-mRNA-splicing factor ATP-dependent RNA helicase"/>
    <property type="match status" value="1"/>
</dbReference>
<dbReference type="SMART" id="SM00847">
    <property type="entry name" value="HA2"/>
    <property type="match status" value="1"/>
</dbReference>
<dbReference type="PROSITE" id="PS00690">
    <property type="entry name" value="DEAH_ATP_HELICASE"/>
    <property type="match status" value="1"/>
</dbReference>
<dbReference type="Pfam" id="PF07717">
    <property type="entry name" value="OB_NTP_bind"/>
    <property type="match status" value="1"/>
</dbReference>
<dbReference type="Pfam" id="PF21010">
    <property type="entry name" value="HA2_C"/>
    <property type="match status" value="1"/>
</dbReference>
<dbReference type="Pfam" id="PF00270">
    <property type="entry name" value="DEAD"/>
    <property type="match status" value="1"/>
</dbReference>
<name>A0A2P4YYM7_9CRYT</name>
<dbReference type="CDD" id="cd18791">
    <property type="entry name" value="SF2_C_RHA"/>
    <property type="match status" value="1"/>
</dbReference>
<dbReference type="InterPro" id="IPR011709">
    <property type="entry name" value="DEAD-box_helicase_OB_fold"/>
</dbReference>
<dbReference type="SMART" id="SM00490">
    <property type="entry name" value="HELICc"/>
    <property type="match status" value="1"/>
</dbReference>
<keyword evidence="5" id="KW-0347">Helicase</keyword>
<dbReference type="Pfam" id="PF04408">
    <property type="entry name" value="WHD_HA2"/>
    <property type="match status" value="1"/>
</dbReference>
<evidence type="ECO:0000313" key="13">
    <source>
        <dbReference type="Proteomes" id="UP000236928"/>
    </source>
</evidence>
<dbReference type="InterPro" id="IPR011545">
    <property type="entry name" value="DEAD/DEAH_box_helicase_dom"/>
</dbReference>
<dbReference type="InterPro" id="IPR027417">
    <property type="entry name" value="P-loop_NTPase"/>
</dbReference>
<evidence type="ECO:0000259" key="11">
    <source>
        <dbReference type="PROSITE" id="PS51194"/>
    </source>
</evidence>
<sequence length="1130" mass="128726">MIDIQDALYLLPDLAPKITSSLELEEGEELNAVKHDILYRANYISTGFECANDLISKMRQLRPLNGEDAESYLKKIEELRSKNDNCVRELKSVSEECKIVLDKLNMDIRKYVEDSINKNIISNDTENKMNMTLGEIKVQARIFEEWNTNDRDLAEYLCHISNESKSLKEFCEKVKSISGDKISHEVLSDIYLIINDTKSKLNKVNNDSLTLQKSDSNRNNLNFAIPNEKAPLSKHALELIRKEDPHYVDINRKNKGQIETISSGFGMKDTNLKKGFGAISGIKLVDSCSRKSQCSGNKQERISNDYEKWEIMQLLNSGVISRDEIPYDICDTIEDNIDFQNVEISTEIELRNYEPLFLRGQSIKKFNFDSSIQVVVNPEGSLNKAAEIASNIARERREIRDFQEKTLIDSIPRDMNRPWEDPNPEAGERTIASALRGIGMNSQSTPEWKRQYLGKSLSFGKKNATSSILEQRKNLPIYPMRDSLVDAIRNNQVIVVIGETGSGKTTQITQYLYEEGFCKDGGIIGCTQPRRVAATSIARRVAQEMGCTLGSTVGFAIRFEDITTPETKIKYMTDGMLLREALSDNCLSQYSVIMLDEAHERTITTDVLFGLLKETCIKRPNFRLIVTSATLEADKFSAYFMNCNIFTIPGRTFPVEILYSKEPVEDYVEATLVTVLQIHLREPPGDILVFLTGQEEIDNACQTLHERMKRLENMKPPPLIILPVYSSQPSEIQSLIFEDAPPGCRKCVIATNIAEASLTIDGIFFVVDPGFSKMMVFNSKTGMDSLTVTPISQASAKQRSGRAGRTGPGKCYRLYTEAAFNTEMLPTTVPEIQRTNLANTVLLLKALGVNDLLNFDFMDPPPTTTLLIALETLFELGALDEEGFLTRLGRKMAELPMEPKLSKMVLSSVDLGCSDEIITITSMLSVQNVFYRPKDKQAQADRKKSKFYHPQGDHLTYLNVYNSWKKQRYSVPWCFENFLQSRALKGAQDVRKQLINIFDKYKLDIISAENDHDKIRKAICAGFFSNSCKKDSQEGYRNLVDNQHVYLHPSSTLFNKSPEWVLYHELVFTSKEYIRDCCTIKPHWLVDFAPNLFQFADQDQLSKRKKKEKIQPLYNKYEDPNSWRLSKRRR</sequence>
<organism evidence="12 13">
    <name type="scientific">Cryptosporidium meleagridis</name>
    <dbReference type="NCBI Taxonomy" id="93969"/>
    <lineage>
        <taxon>Eukaryota</taxon>
        <taxon>Sar</taxon>
        <taxon>Alveolata</taxon>
        <taxon>Apicomplexa</taxon>
        <taxon>Conoidasida</taxon>
        <taxon>Coccidia</taxon>
        <taxon>Eucoccidiorida</taxon>
        <taxon>Eimeriorina</taxon>
        <taxon>Cryptosporidiidae</taxon>
        <taxon>Cryptosporidium</taxon>
    </lineage>
</organism>
<evidence type="ECO:0000256" key="8">
    <source>
        <dbReference type="ARBA" id="ARBA00047984"/>
    </source>
</evidence>
<keyword evidence="3" id="KW-0547">Nucleotide-binding</keyword>
<dbReference type="GO" id="GO:0003723">
    <property type="term" value="F:RNA binding"/>
    <property type="evidence" value="ECO:0007669"/>
    <property type="project" value="TreeGrafter"/>
</dbReference>